<dbReference type="PANTHER" id="PTHR45625:SF4">
    <property type="entry name" value="PEPTIDYLPROLYL ISOMERASE DOMAIN AND WD REPEAT-CONTAINING PROTEIN 1"/>
    <property type="match status" value="1"/>
</dbReference>
<accession>A0A6G6GKG3</accession>
<dbReference type="InterPro" id="IPR020892">
    <property type="entry name" value="Cyclophilin-type_PPIase_CS"/>
</dbReference>
<dbReference type="GO" id="GO:0003755">
    <property type="term" value="F:peptidyl-prolyl cis-trans isomerase activity"/>
    <property type="evidence" value="ECO:0007669"/>
    <property type="project" value="UniProtKB-KW"/>
</dbReference>
<protein>
    <recommendedName>
        <fullName evidence="3 6">peptidylprolyl isomerase</fullName>
        <ecNumber evidence="3 6">5.2.1.8</ecNumber>
    </recommendedName>
</protein>
<dbReference type="PRINTS" id="PR00153">
    <property type="entry name" value="CSAPPISMRASE"/>
</dbReference>
<feature type="domain" description="PPIase FKBP-type" evidence="8">
    <location>
        <begin position="264"/>
        <end position="367"/>
    </location>
</feature>
<dbReference type="Pfam" id="PF00254">
    <property type="entry name" value="FKBP_C"/>
    <property type="match status" value="1"/>
</dbReference>
<dbReference type="PROSITE" id="PS50059">
    <property type="entry name" value="FKBP_PPIASE"/>
    <property type="match status" value="1"/>
</dbReference>
<keyword evidence="7" id="KW-0732">Signal</keyword>
<evidence type="ECO:0000256" key="7">
    <source>
        <dbReference type="SAM" id="SignalP"/>
    </source>
</evidence>
<dbReference type="PROSITE" id="PS51257">
    <property type="entry name" value="PROKAR_LIPOPROTEIN"/>
    <property type="match status" value="1"/>
</dbReference>
<dbReference type="GO" id="GO:0006457">
    <property type="term" value="P:protein folding"/>
    <property type="evidence" value="ECO:0007669"/>
    <property type="project" value="InterPro"/>
</dbReference>
<comment type="similarity">
    <text evidence="2">Belongs to the cyclophilin-type PPIase family.</text>
</comment>
<evidence type="ECO:0000313" key="11">
    <source>
        <dbReference type="Proteomes" id="UP000505306"/>
    </source>
</evidence>
<dbReference type="SUPFAM" id="SSF54534">
    <property type="entry name" value="FKBP-like"/>
    <property type="match status" value="1"/>
</dbReference>
<dbReference type="InterPro" id="IPR002130">
    <property type="entry name" value="Cyclophilin-type_PPIase_dom"/>
</dbReference>
<evidence type="ECO:0000256" key="3">
    <source>
        <dbReference type="ARBA" id="ARBA00013194"/>
    </source>
</evidence>
<evidence type="ECO:0000256" key="1">
    <source>
        <dbReference type="ARBA" id="ARBA00000971"/>
    </source>
</evidence>
<dbReference type="PROSITE" id="PS00170">
    <property type="entry name" value="CSA_PPIASE_1"/>
    <property type="match status" value="1"/>
</dbReference>
<reference evidence="10 11" key="1">
    <citation type="submission" date="2020-02" db="EMBL/GenBank/DDBJ databases">
        <title>Complete genome sequence of Flavobacteriaceae bacterium.</title>
        <authorList>
            <person name="Kim S.-J."/>
            <person name="Kim Y.-S."/>
            <person name="Kim K.-H."/>
        </authorList>
    </citation>
    <scope>NUCLEOTIDE SEQUENCE [LARGE SCALE GENOMIC DNA]</scope>
    <source>
        <strain evidence="10 11">RR4-40</strain>
    </source>
</reference>
<dbReference type="InterPro" id="IPR001179">
    <property type="entry name" value="PPIase_FKBP_dom"/>
</dbReference>
<dbReference type="SUPFAM" id="SSF50891">
    <property type="entry name" value="Cyclophilin-like"/>
    <property type="match status" value="1"/>
</dbReference>
<comment type="catalytic activity">
    <reaction evidence="1 6">
        <text>[protein]-peptidylproline (omega=180) = [protein]-peptidylproline (omega=0)</text>
        <dbReference type="Rhea" id="RHEA:16237"/>
        <dbReference type="Rhea" id="RHEA-COMP:10747"/>
        <dbReference type="Rhea" id="RHEA-COMP:10748"/>
        <dbReference type="ChEBI" id="CHEBI:83833"/>
        <dbReference type="ChEBI" id="CHEBI:83834"/>
        <dbReference type="EC" id="5.2.1.8"/>
    </reaction>
</comment>
<dbReference type="RefSeq" id="WP_164678179.1">
    <property type="nucleotide sequence ID" value="NZ_CP049057.1"/>
</dbReference>
<sequence>MKKISLYALVILTLAVTMTACEDKYPELGDGVYAEFITNKGTFVAKLYNEETPLTVANFVGLAEGKNEMVDSTYKGKPYFNGLTFHRVMKDFMIQGGDPLASGMGNPGYVFPDEFVDTLKHDRPGILSMANGGPDNNGSQFFVTVKPTPWLDGKHSVFGEIVIGYDIVEAISLVPVTKPGDKPIDDVIMQEVNIINKGNQKVMNFSDKMADIEAEEKAKLEQMNKMKSDKAQMFVAKKGEATELDSGLKMLYTEKGDGPQPAIGDKVLVHCTGYLTNGDLFFTTYKDVAIDYDVLNPRNPYDPLTTDYSPEAQLIAGFREGLLDMKFGDKALMYIPSHLGYGEAGNPRARIPGNTDLVFEVELVGPAN</sequence>
<dbReference type="KEGG" id="mgel:G5B37_00955"/>
<feature type="signal peptide" evidence="7">
    <location>
        <begin position="1"/>
        <end position="20"/>
    </location>
</feature>
<evidence type="ECO:0000256" key="2">
    <source>
        <dbReference type="ARBA" id="ARBA00007365"/>
    </source>
</evidence>
<organism evidence="10 11">
    <name type="scientific">Rasiella rasia</name>
    <dbReference type="NCBI Taxonomy" id="2744027"/>
    <lineage>
        <taxon>Bacteria</taxon>
        <taxon>Pseudomonadati</taxon>
        <taxon>Bacteroidota</taxon>
        <taxon>Flavobacteriia</taxon>
        <taxon>Flavobacteriales</taxon>
        <taxon>Flavobacteriaceae</taxon>
        <taxon>Rasiella</taxon>
    </lineage>
</organism>
<dbReference type="EMBL" id="CP049057">
    <property type="protein sequence ID" value="QIE58181.1"/>
    <property type="molecule type" value="Genomic_DNA"/>
</dbReference>
<dbReference type="Gene3D" id="2.40.100.10">
    <property type="entry name" value="Cyclophilin-like"/>
    <property type="match status" value="1"/>
</dbReference>
<dbReference type="EC" id="5.2.1.8" evidence="3 6"/>
<dbReference type="InterPro" id="IPR044666">
    <property type="entry name" value="Cyclophilin_A-like"/>
</dbReference>
<evidence type="ECO:0000313" key="10">
    <source>
        <dbReference type="EMBL" id="QIE58181.1"/>
    </source>
</evidence>
<dbReference type="Pfam" id="PF00160">
    <property type="entry name" value="Pro_isomerase"/>
    <property type="match status" value="1"/>
</dbReference>
<keyword evidence="11" id="KW-1185">Reference proteome</keyword>
<dbReference type="AlphaFoldDB" id="A0A6G6GKG3"/>
<gene>
    <name evidence="10" type="ORF">G5B37_00955</name>
</gene>
<keyword evidence="5 6" id="KW-0413">Isomerase</keyword>
<keyword evidence="4 6" id="KW-0697">Rotamase</keyword>
<dbReference type="InterPro" id="IPR029000">
    <property type="entry name" value="Cyclophilin-like_dom_sf"/>
</dbReference>
<dbReference type="Gene3D" id="3.10.50.40">
    <property type="match status" value="1"/>
</dbReference>
<evidence type="ECO:0000256" key="5">
    <source>
        <dbReference type="ARBA" id="ARBA00023235"/>
    </source>
</evidence>
<feature type="domain" description="PPIase cyclophilin-type" evidence="9">
    <location>
        <begin position="41"/>
        <end position="194"/>
    </location>
</feature>
<name>A0A6G6GKG3_9FLAO</name>
<evidence type="ECO:0000256" key="4">
    <source>
        <dbReference type="ARBA" id="ARBA00023110"/>
    </source>
</evidence>
<dbReference type="PROSITE" id="PS50072">
    <property type="entry name" value="CSA_PPIASE_2"/>
    <property type="match status" value="1"/>
</dbReference>
<dbReference type="CDD" id="cd00317">
    <property type="entry name" value="cyclophilin"/>
    <property type="match status" value="1"/>
</dbReference>
<proteinExistence type="inferred from homology"/>
<evidence type="ECO:0000259" key="9">
    <source>
        <dbReference type="PROSITE" id="PS50072"/>
    </source>
</evidence>
<feature type="chain" id="PRO_5026331776" description="peptidylprolyl isomerase" evidence="7">
    <location>
        <begin position="21"/>
        <end position="368"/>
    </location>
</feature>
<dbReference type="Proteomes" id="UP000505306">
    <property type="component" value="Chromosome"/>
</dbReference>
<evidence type="ECO:0000256" key="6">
    <source>
        <dbReference type="PROSITE-ProRule" id="PRU00277"/>
    </source>
</evidence>
<evidence type="ECO:0000259" key="8">
    <source>
        <dbReference type="PROSITE" id="PS50059"/>
    </source>
</evidence>
<dbReference type="PANTHER" id="PTHR45625">
    <property type="entry name" value="PEPTIDYL-PROLYL CIS-TRANS ISOMERASE-RELATED"/>
    <property type="match status" value="1"/>
</dbReference>
<dbReference type="InterPro" id="IPR046357">
    <property type="entry name" value="PPIase_dom_sf"/>
</dbReference>